<feature type="compositionally biased region" description="Polar residues" evidence="1">
    <location>
        <begin position="119"/>
        <end position="141"/>
    </location>
</feature>
<dbReference type="OrthoDB" id="4069652at2759"/>
<feature type="region of interest" description="Disordered" evidence="1">
    <location>
        <begin position="246"/>
        <end position="316"/>
    </location>
</feature>
<accession>A0A1G4MGM7</accession>
<feature type="compositionally biased region" description="Low complexity" evidence="1">
    <location>
        <begin position="259"/>
        <end position="283"/>
    </location>
</feature>
<dbReference type="EMBL" id="LT598490">
    <property type="protein sequence ID" value="SCW02911.1"/>
    <property type="molecule type" value="Genomic_DNA"/>
</dbReference>
<dbReference type="AlphaFoldDB" id="A0A1G4MGM7"/>
<dbReference type="OMA" id="TMFINSA"/>
<protein>
    <submittedName>
        <fullName evidence="2">LAFE_0F16996g1_1</fullName>
    </submittedName>
</protein>
<evidence type="ECO:0000313" key="2">
    <source>
        <dbReference type="EMBL" id="SCW02911.1"/>
    </source>
</evidence>
<feature type="compositionally biased region" description="Polar residues" evidence="1">
    <location>
        <begin position="1"/>
        <end position="25"/>
    </location>
</feature>
<dbReference type="STRING" id="4955.A0A1G4MGM7"/>
<feature type="region of interest" description="Disordered" evidence="1">
    <location>
        <begin position="1"/>
        <end position="142"/>
    </location>
</feature>
<dbReference type="Proteomes" id="UP000190831">
    <property type="component" value="Chromosome F"/>
</dbReference>
<proteinExistence type="predicted"/>
<sequence length="316" mass="33963">MSTDTMYFNSSRLKQSAGKNKTNYLQKPDKRRHGSNKKNKVRQEGATGNDVPLPMPQALPNGEKPDFGNSSKKGNKNQGDRRPASKKTDRDADKLSQDLQEMLSVTDTNRKKEVLPSKGESSVSNGSPQLLTPQSMPTSGVSPGVSPLPIFCPPPLSVSPLPLHPGLYQHPYQQHAQQLHPQQSFNGPIPGYPYSGPQPPNYALSSGGLPNFTTPQAALMNPMQHPMNYFPVPHPAMATQVPHAQPYNYNLPQNHQIPSQGRTAPSSSGSSSSSKRSGSASKKQSNRKSSGSGGYAGASFATSVPEITNLPKPSFA</sequence>
<feature type="compositionally biased region" description="Low complexity" evidence="1">
    <location>
        <begin position="173"/>
        <end position="183"/>
    </location>
</feature>
<feature type="compositionally biased region" description="Basic residues" evidence="1">
    <location>
        <begin position="29"/>
        <end position="40"/>
    </location>
</feature>
<reference evidence="3" key="1">
    <citation type="submission" date="2016-03" db="EMBL/GenBank/DDBJ databases">
        <authorList>
            <person name="Devillers H."/>
        </authorList>
    </citation>
    <scope>NUCLEOTIDE SEQUENCE [LARGE SCALE GENOMIC DNA]</scope>
</reference>
<gene>
    <name evidence="2" type="ORF">LAFE_0F16996G</name>
</gene>
<feature type="region of interest" description="Disordered" evidence="1">
    <location>
        <begin position="173"/>
        <end position="209"/>
    </location>
</feature>
<evidence type="ECO:0000313" key="3">
    <source>
        <dbReference type="Proteomes" id="UP000190831"/>
    </source>
</evidence>
<feature type="compositionally biased region" description="Basic and acidic residues" evidence="1">
    <location>
        <begin position="78"/>
        <end position="96"/>
    </location>
</feature>
<name>A0A1G4MGM7_LACFM</name>
<organism evidence="2 3">
    <name type="scientific">Lachancea fermentati</name>
    <name type="common">Zygosaccharomyces fermentati</name>
    <dbReference type="NCBI Taxonomy" id="4955"/>
    <lineage>
        <taxon>Eukaryota</taxon>
        <taxon>Fungi</taxon>
        <taxon>Dikarya</taxon>
        <taxon>Ascomycota</taxon>
        <taxon>Saccharomycotina</taxon>
        <taxon>Saccharomycetes</taxon>
        <taxon>Saccharomycetales</taxon>
        <taxon>Saccharomycetaceae</taxon>
        <taxon>Lachancea</taxon>
    </lineage>
</organism>
<feature type="compositionally biased region" description="Polar residues" evidence="1">
    <location>
        <begin position="97"/>
        <end position="107"/>
    </location>
</feature>
<feature type="compositionally biased region" description="Polar residues" evidence="1">
    <location>
        <begin position="247"/>
        <end position="258"/>
    </location>
</feature>
<keyword evidence="3" id="KW-1185">Reference proteome</keyword>
<evidence type="ECO:0000256" key="1">
    <source>
        <dbReference type="SAM" id="MobiDB-lite"/>
    </source>
</evidence>